<keyword evidence="1" id="KW-0732">Signal</keyword>
<proteinExistence type="predicted"/>
<evidence type="ECO:0000313" key="3">
    <source>
        <dbReference type="Proteomes" id="UP001339167"/>
    </source>
</evidence>
<evidence type="ECO:0000313" key="2">
    <source>
        <dbReference type="EMBL" id="MEE2025755.1"/>
    </source>
</evidence>
<feature type="chain" id="PRO_5046316462" evidence="1">
    <location>
        <begin position="32"/>
        <end position="120"/>
    </location>
</feature>
<sequence length="120" mass="12905">MKPKHNFQISMGCIKPLAIVISCVFSSLVLATTPTLSGPSHAVAGDIVQLKGHHLPLNSSLRIEVQSGNSSHSELIEVSADGSSNFQLYTSVEGTYRVLLFDEQQQLITSTLVLVRPTGD</sequence>
<gene>
    <name evidence="2" type="ORF">QWF21_16070</name>
</gene>
<protein>
    <submittedName>
        <fullName evidence="2">Uncharacterized protein</fullName>
    </submittedName>
</protein>
<comment type="caution">
    <text evidence="2">The sequence shown here is derived from an EMBL/GenBank/DDBJ whole genome shotgun (WGS) entry which is preliminary data.</text>
</comment>
<keyword evidence="3" id="KW-1185">Reference proteome</keyword>
<dbReference type="Proteomes" id="UP001339167">
    <property type="component" value="Unassembled WGS sequence"/>
</dbReference>
<accession>A0ABU7JJA0</accession>
<organism evidence="2 3">
    <name type="scientific">Alkalimonas mucilaginosa</name>
    <dbReference type="NCBI Taxonomy" id="3057676"/>
    <lineage>
        <taxon>Bacteria</taxon>
        <taxon>Pseudomonadati</taxon>
        <taxon>Pseudomonadota</taxon>
        <taxon>Gammaproteobacteria</taxon>
        <taxon>Alkalimonas</taxon>
    </lineage>
</organism>
<dbReference type="EMBL" id="JAUGZK010000016">
    <property type="protein sequence ID" value="MEE2025755.1"/>
    <property type="molecule type" value="Genomic_DNA"/>
</dbReference>
<feature type="signal peptide" evidence="1">
    <location>
        <begin position="1"/>
        <end position="31"/>
    </location>
</feature>
<name>A0ABU7JJA0_9GAMM</name>
<evidence type="ECO:0000256" key="1">
    <source>
        <dbReference type="SAM" id="SignalP"/>
    </source>
</evidence>
<dbReference type="RefSeq" id="WP_330089066.1">
    <property type="nucleotide sequence ID" value="NZ_JAUGZK010000016.1"/>
</dbReference>
<reference evidence="2 3" key="1">
    <citation type="submission" date="2023-06" db="EMBL/GenBank/DDBJ databases">
        <title>Alkalimonas sp., MEB004 an alkaliphilic bacterium isolated from Lonar Lake, India.</title>
        <authorList>
            <person name="Joshi A."/>
            <person name="Thite S."/>
        </authorList>
    </citation>
    <scope>NUCLEOTIDE SEQUENCE [LARGE SCALE GENOMIC DNA]</scope>
    <source>
        <strain evidence="2 3">MEB004</strain>
    </source>
</reference>